<evidence type="ECO:0000256" key="2">
    <source>
        <dbReference type="ARBA" id="ARBA00008496"/>
    </source>
</evidence>
<dbReference type="Gene3D" id="3.40.50.620">
    <property type="entry name" value="HUPs"/>
    <property type="match status" value="1"/>
</dbReference>
<keyword evidence="6 9" id="KW-0547">Nucleotide-binding</keyword>
<dbReference type="InterPro" id="IPR014729">
    <property type="entry name" value="Rossmann-like_a/b/a_fold"/>
</dbReference>
<dbReference type="InterPro" id="IPR030662">
    <property type="entry name" value="DPH6/MJ0570"/>
</dbReference>
<evidence type="ECO:0000259" key="10">
    <source>
        <dbReference type="Pfam" id="PF01902"/>
    </source>
</evidence>
<dbReference type="FunFam" id="3.90.1490.10:FF:000001">
    <property type="entry name" value="Diphthine--ammonia ligase"/>
    <property type="match status" value="1"/>
</dbReference>
<evidence type="ECO:0000256" key="4">
    <source>
        <dbReference type="ARBA" id="ARBA00018426"/>
    </source>
</evidence>
<evidence type="ECO:0000313" key="11">
    <source>
        <dbReference type="EMBL" id="RNA19243.1"/>
    </source>
</evidence>
<dbReference type="InterPro" id="IPR002761">
    <property type="entry name" value="Diphthami_syn_dom"/>
</dbReference>
<evidence type="ECO:0000256" key="8">
    <source>
        <dbReference type="ARBA" id="ARBA00048108"/>
    </source>
</evidence>
<evidence type="ECO:0000256" key="1">
    <source>
        <dbReference type="ARBA" id="ARBA00005156"/>
    </source>
</evidence>
<evidence type="ECO:0000256" key="5">
    <source>
        <dbReference type="ARBA" id="ARBA00022598"/>
    </source>
</evidence>
<comment type="similarity">
    <text evidence="2 9">Belongs to the Diphthine--ammonia ligase family.</text>
</comment>
<dbReference type="SUPFAM" id="SSF52402">
    <property type="entry name" value="Adenine nucleotide alpha hydrolases-like"/>
    <property type="match status" value="1"/>
</dbReference>
<gene>
    <name evidence="11" type="ORF">BpHYR1_048098</name>
</gene>
<evidence type="ECO:0000313" key="12">
    <source>
        <dbReference type="Proteomes" id="UP000276133"/>
    </source>
</evidence>
<evidence type="ECO:0000256" key="6">
    <source>
        <dbReference type="ARBA" id="ARBA00022741"/>
    </source>
</evidence>
<evidence type="ECO:0000256" key="7">
    <source>
        <dbReference type="ARBA" id="ARBA00022840"/>
    </source>
</evidence>
<sequence length="253" mass="28494">MKVIALVSGGKDSVFNMMECVRNGHEIVALANLRPPITDNELDSYMYQSVGSELLDMYAEAMDIPMYRASISGKVLNTNLDYEPSDGDEVEDLFQLLGRIKQEIKLKHGFDAEGVSSGAILSTYQKNRVENICQRLGMTSLAFLWERNQTELLNEMIASGINAILIKVACYGLEPEKHLGKTIKEMKTYLVELEKEFGANVCGEGGEYETFTLDCPLFTKRIVIDHFDVKIHSNDAFAKVGYLVFKKFHLENK</sequence>
<evidence type="ECO:0000256" key="9">
    <source>
        <dbReference type="PIRNR" id="PIRNR039123"/>
    </source>
</evidence>
<dbReference type="Gene3D" id="3.90.1490.10">
    <property type="entry name" value="putative n-type atp pyrophosphatase, domain 2"/>
    <property type="match status" value="1"/>
</dbReference>
<dbReference type="EC" id="6.3.1.14" evidence="3 9"/>
<keyword evidence="7 9" id="KW-0067">ATP-binding</keyword>
<dbReference type="PANTHER" id="PTHR12196:SF2">
    <property type="entry name" value="DIPHTHINE--AMMONIA LIGASE"/>
    <property type="match status" value="1"/>
</dbReference>
<protein>
    <recommendedName>
        <fullName evidence="4 9">Diphthine--ammonia ligase</fullName>
        <ecNumber evidence="3 9">6.3.1.14</ecNumber>
    </recommendedName>
</protein>
<dbReference type="PANTHER" id="PTHR12196">
    <property type="entry name" value="DOMAIN OF UNKNOWN FUNCTION 71 DUF71 -CONTAINING PROTEIN"/>
    <property type="match status" value="1"/>
</dbReference>
<organism evidence="11 12">
    <name type="scientific">Brachionus plicatilis</name>
    <name type="common">Marine rotifer</name>
    <name type="synonym">Brachionus muelleri</name>
    <dbReference type="NCBI Taxonomy" id="10195"/>
    <lineage>
        <taxon>Eukaryota</taxon>
        <taxon>Metazoa</taxon>
        <taxon>Spiralia</taxon>
        <taxon>Gnathifera</taxon>
        <taxon>Rotifera</taxon>
        <taxon>Eurotatoria</taxon>
        <taxon>Monogononta</taxon>
        <taxon>Pseudotrocha</taxon>
        <taxon>Ploima</taxon>
        <taxon>Brachionidae</taxon>
        <taxon>Brachionus</taxon>
    </lineage>
</organism>
<evidence type="ECO:0000256" key="3">
    <source>
        <dbReference type="ARBA" id="ARBA00012089"/>
    </source>
</evidence>
<dbReference type="Proteomes" id="UP000276133">
    <property type="component" value="Unassembled WGS sequence"/>
</dbReference>
<comment type="pathway">
    <text evidence="1 9">Protein modification; peptidyl-diphthamide biosynthesis.</text>
</comment>
<dbReference type="CDD" id="cd01994">
    <property type="entry name" value="AANH_PF0828-like"/>
    <property type="match status" value="1"/>
</dbReference>
<comment type="function">
    <text evidence="9">Amidase that catalyzes the last step of diphthamide biosynthesis using ammonium and ATP.</text>
</comment>
<comment type="catalytic activity">
    <reaction evidence="8 9">
        <text>diphthine-[translation elongation factor 2] + NH4(+) + ATP = diphthamide-[translation elongation factor 2] + AMP + diphosphate + H(+)</text>
        <dbReference type="Rhea" id="RHEA:19753"/>
        <dbReference type="Rhea" id="RHEA-COMP:10172"/>
        <dbReference type="Rhea" id="RHEA-COMP:10174"/>
        <dbReference type="ChEBI" id="CHEBI:15378"/>
        <dbReference type="ChEBI" id="CHEBI:16692"/>
        <dbReference type="ChEBI" id="CHEBI:28938"/>
        <dbReference type="ChEBI" id="CHEBI:30616"/>
        <dbReference type="ChEBI" id="CHEBI:33019"/>
        <dbReference type="ChEBI" id="CHEBI:82696"/>
        <dbReference type="ChEBI" id="CHEBI:456215"/>
        <dbReference type="EC" id="6.3.1.14"/>
    </reaction>
</comment>
<keyword evidence="12" id="KW-1185">Reference proteome</keyword>
<dbReference type="AlphaFoldDB" id="A0A3M7R6L3"/>
<dbReference type="OrthoDB" id="686384at2759"/>
<accession>A0A3M7R6L3</accession>
<dbReference type="GO" id="GO:0017178">
    <property type="term" value="F:diphthine-ammonia ligase activity"/>
    <property type="evidence" value="ECO:0007669"/>
    <property type="project" value="UniProtKB-UniRule"/>
</dbReference>
<feature type="domain" description="Diphthamide synthase" evidence="10">
    <location>
        <begin position="1"/>
        <end position="240"/>
    </location>
</feature>
<dbReference type="EMBL" id="REGN01004083">
    <property type="protein sequence ID" value="RNA19243.1"/>
    <property type="molecule type" value="Genomic_DNA"/>
</dbReference>
<proteinExistence type="inferred from homology"/>
<reference evidence="11 12" key="1">
    <citation type="journal article" date="2018" name="Sci. Rep.">
        <title>Genomic signatures of local adaptation to the degree of environmental predictability in rotifers.</title>
        <authorList>
            <person name="Franch-Gras L."/>
            <person name="Hahn C."/>
            <person name="Garcia-Roger E.M."/>
            <person name="Carmona M.J."/>
            <person name="Serra M."/>
            <person name="Gomez A."/>
        </authorList>
    </citation>
    <scope>NUCLEOTIDE SEQUENCE [LARGE SCALE GENOMIC DNA]</scope>
    <source>
        <strain evidence="11">HYR1</strain>
    </source>
</reference>
<keyword evidence="5 9" id="KW-0436">Ligase</keyword>
<dbReference type="GO" id="GO:0017183">
    <property type="term" value="P:protein histidyl modification to diphthamide"/>
    <property type="evidence" value="ECO:0007669"/>
    <property type="project" value="UniProtKB-UniPathway"/>
</dbReference>
<dbReference type="STRING" id="10195.A0A3M7R6L3"/>
<dbReference type="Pfam" id="PF01902">
    <property type="entry name" value="Diphthami_syn_2"/>
    <property type="match status" value="1"/>
</dbReference>
<name>A0A3M7R6L3_BRAPC</name>
<comment type="caution">
    <text evidence="11">The sequence shown here is derived from an EMBL/GenBank/DDBJ whole genome shotgun (WGS) entry which is preliminary data.</text>
</comment>
<dbReference type="GO" id="GO:0005524">
    <property type="term" value="F:ATP binding"/>
    <property type="evidence" value="ECO:0007669"/>
    <property type="project" value="UniProtKB-UniRule"/>
</dbReference>
<dbReference type="NCBIfam" id="TIGR00290">
    <property type="entry name" value="MJ0570_dom"/>
    <property type="match status" value="1"/>
</dbReference>
<dbReference type="UniPathway" id="UPA00559"/>
<dbReference type="FunFam" id="3.40.50.620:FF:000145">
    <property type="entry name" value="ATP-binding domain containing protein"/>
    <property type="match status" value="1"/>
</dbReference>
<dbReference type="PIRSF" id="PIRSF039123">
    <property type="entry name" value="Diphthamide_synthase"/>
    <property type="match status" value="1"/>
</dbReference>